<gene>
    <name evidence="2" type="ORF">EV657_11341</name>
</gene>
<dbReference type="Proteomes" id="UP000295484">
    <property type="component" value="Unassembled WGS sequence"/>
</dbReference>
<sequence>MRISFPVRDTEFAISSGANVGSNAGGADTSIFDGPPGAACGLVVTARPGDPDPGPFEPGDRQDLVWRGQGGTGAVRCGGDPVG</sequence>
<evidence type="ECO:0000256" key="1">
    <source>
        <dbReference type="SAM" id="MobiDB-lite"/>
    </source>
</evidence>
<feature type="region of interest" description="Disordered" evidence="1">
    <location>
        <begin position="49"/>
        <end position="83"/>
    </location>
</feature>
<dbReference type="AlphaFoldDB" id="A0A4R8FNK5"/>
<dbReference type="RefSeq" id="WP_134078129.1">
    <property type="nucleotide sequence ID" value="NZ_SOEB01000013.1"/>
</dbReference>
<proteinExistence type="predicted"/>
<dbReference type="EMBL" id="SOEB01000013">
    <property type="protein sequence ID" value="TDX27966.1"/>
    <property type="molecule type" value="Genomic_DNA"/>
</dbReference>
<name>A0A4R8FNK5_9RHOB</name>
<reference evidence="2 3" key="1">
    <citation type="submission" date="2019-03" db="EMBL/GenBank/DDBJ databases">
        <title>Genomic Encyclopedia of Type Strains, Phase IV (KMG-IV): sequencing the most valuable type-strain genomes for metagenomic binning, comparative biology and taxonomic classification.</title>
        <authorList>
            <person name="Goeker M."/>
        </authorList>
    </citation>
    <scope>NUCLEOTIDE SEQUENCE [LARGE SCALE GENOMIC DNA]</scope>
    <source>
        <strain evidence="2 3">JA181</strain>
    </source>
</reference>
<evidence type="ECO:0000313" key="2">
    <source>
        <dbReference type="EMBL" id="TDX27966.1"/>
    </source>
</evidence>
<comment type="caution">
    <text evidence="2">The sequence shown here is derived from an EMBL/GenBank/DDBJ whole genome shotgun (WGS) entry which is preliminary data.</text>
</comment>
<accession>A0A4R8FNK5</accession>
<evidence type="ECO:0000313" key="3">
    <source>
        <dbReference type="Proteomes" id="UP000295484"/>
    </source>
</evidence>
<organism evidence="2 3">
    <name type="scientific">Rhodovulum visakhapatnamense</name>
    <dbReference type="NCBI Taxonomy" id="364297"/>
    <lineage>
        <taxon>Bacteria</taxon>
        <taxon>Pseudomonadati</taxon>
        <taxon>Pseudomonadota</taxon>
        <taxon>Alphaproteobacteria</taxon>
        <taxon>Rhodobacterales</taxon>
        <taxon>Paracoccaceae</taxon>
        <taxon>Rhodovulum</taxon>
    </lineage>
</organism>
<protein>
    <submittedName>
        <fullName evidence="2">Uncharacterized protein</fullName>
    </submittedName>
</protein>